<feature type="signal peptide" evidence="2">
    <location>
        <begin position="1"/>
        <end position="33"/>
    </location>
</feature>
<dbReference type="EMBL" id="LT629772">
    <property type="protein sequence ID" value="SDT43661.1"/>
    <property type="molecule type" value="Genomic_DNA"/>
</dbReference>
<dbReference type="SUPFAM" id="SSF56601">
    <property type="entry name" value="beta-lactamase/transpeptidase-like"/>
    <property type="match status" value="1"/>
</dbReference>
<feature type="chain" id="PRO_5009268688" evidence="2">
    <location>
        <begin position="34"/>
        <end position="488"/>
    </location>
</feature>
<dbReference type="Gene3D" id="3.40.710.10">
    <property type="entry name" value="DD-peptidase/beta-lactamase superfamily"/>
    <property type="match status" value="1"/>
</dbReference>
<evidence type="ECO:0000256" key="1">
    <source>
        <dbReference type="SAM" id="Phobius"/>
    </source>
</evidence>
<feature type="transmembrane region" description="Helical" evidence="1">
    <location>
        <begin position="418"/>
        <end position="438"/>
    </location>
</feature>
<dbReference type="Proteomes" id="UP000199103">
    <property type="component" value="Chromosome I"/>
</dbReference>
<evidence type="ECO:0000259" key="3">
    <source>
        <dbReference type="Pfam" id="PF00144"/>
    </source>
</evidence>
<reference evidence="4 5" key="1">
    <citation type="submission" date="2016-10" db="EMBL/GenBank/DDBJ databases">
        <authorList>
            <person name="de Groot N.N."/>
        </authorList>
    </citation>
    <scope>NUCLEOTIDE SEQUENCE [LARGE SCALE GENOMIC DNA]</scope>
    <source>
        <strain evidence="4 5">DSM 21800</strain>
    </source>
</reference>
<dbReference type="AlphaFoldDB" id="A0A1H2ACG4"/>
<proteinExistence type="predicted"/>
<sequence>MSAFFRLWLRSAFALLLALGVVGLLLPTAPAEAEQPVDRQQMQRFLDSYVQRHGLSGAQVAVVKDGKPVYETASGDRAEVTSRTPMAIASVSKVITAFAVLQLVDRGRIDLDDPVVAVLPEFAVDDPRGPAITVRQLLSHTSGLPNPTLVPPANSLRQRVSQLRTIPLSSAPGTAYEYSNLGYHVAARLVEVVSGEPFQQYLDRHVFDPLGMRDTYSVVTKSDTTGMSDGHVTAYGAALPLREMAGMNAGSGGVVSTAHDLALWLAMVQRGGVATDGTRLLSEKLIKESFRRQPAAGSTGLGWQHTSTAQPARIGKDGSLTRYSARIDLVPGSGYAVAVLLNSYTPTFKHPFEISTGVIDIAEGRAATPGPPTATIIDLVLALITVGVAALAVRGAVRHGPWVERRRSFPIWRIALRLLPQLIIPAAAVGVFLVMPAIKNNSATPLDAFGLWPAAMILFLTAAVAGLLLTALRIRGLVMSRRSQQSAA</sequence>
<evidence type="ECO:0000313" key="5">
    <source>
        <dbReference type="Proteomes" id="UP000199103"/>
    </source>
</evidence>
<feature type="domain" description="Beta-lactamase-related" evidence="3">
    <location>
        <begin position="43"/>
        <end position="348"/>
    </location>
</feature>
<keyword evidence="2" id="KW-0732">Signal</keyword>
<gene>
    <name evidence="4" type="ORF">SAMN04489812_5834</name>
</gene>
<evidence type="ECO:0000313" key="4">
    <source>
        <dbReference type="EMBL" id="SDT43661.1"/>
    </source>
</evidence>
<evidence type="ECO:0000256" key="2">
    <source>
        <dbReference type="SAM" id="SignalP"/>
    </source>
</evidence>
<dbReference type="STRING" id="630515.SAMN04489812_5834"/>
<organism evidence="4 5">
    <name type="scientific">Microlunatus soli</name>
    <dbReference type="NCBI Taxonomy" id="630515"/>
    <lineage>
        <taxon>Bacteria</taxon>
        <taxon>Bacillati</taxon>
        <taxon>Actinomycetota</taxon>
        <taxon>Actinomycetes</taxon>
        <taxon>Propionibacteriales</taxon>
        <taxon>Propionibacteriaceae</taxon>
        <taxon>Microlunatus</taxon>
    </lineage>
</organism>
<protein>
    <submittedName>
        <fullName evidence="4">CubicO group peptidase, beta-lactamase class C family</fullName>
    </submittedName>
</protein>
<keyword evidence="1" id="KW-0472">Membrane</keyword>
<dbReference type="Pfam" id="PF00144">
    <property type="entry name" value="Beta-lactamase"/>
    <property type="match status" value="1"/>
</dbReference>
<dbReference type="PANTHER" id="PTHR43283">
    <property type="entry name" value="BETA-LACTAMASE-RELATED"/>
    <property type="match status" value="1"/>
</dbReference>
<dbReference type="InterPro" id="IPR001466">
    <property type="entry name" value="Beta-lactam-related"/>
</dbReference>
<dbReference type="OrthoDB" id="9809635at2"/>
<dbReference type="InterPro" id="IPR012338">
    <property type="entry name" value="Beta-lactam/transpept-like"/>
</dbReference>
<dbReference type="InterPro" id="IPR050789">
    <property type="entry name" value="Diverse_Enzym_Activities"/>
</dbReference>
<keyword evidence="1" id="KW-1133">Transmembrane helix</keyword>
<feature type="transmembrane region" description="Helical" evidence="1">
    <location>
        <begin position="379"/>
        <end position="397"/>
    </location>
</feature>
<name>A0A1H2ACG4_9ACTN</name>
<keyword evidence="5" id="KW-1185">Reference proteome</keyword>
<feature type="transmembrane region" description="Helical" evidence="1">
    <location>
        <begin position="450"/>
        <end position="472"/>
    </location>
</feature>
<keyword evidence="1" id="KW-0812">Transmembrane</keyword>
<accession>A0A1H2ACG4</accession>